<dbReference type="PANTHER" id="PTHR11054:SF0">
    <property type="entry name" value="6-PHOSPHOGLUCONOLACTONASE"/>
    <property type="match status" value="1"/>
</dbReference>
<dbReference type="EMBL" id="RQFT01000015">
    <property type="protein sequence ID" value="TGL02325.1"/>
    <property type="molecule type" value="Genomic_DNA"/>
</dbReference>
<organism evidence="9 10">
    <name type="scientific">Leptospira bouyouniensis</name>
    <dbReference type="NCBI Taxonomy" id="2484911"/>
    <lineage>
        <taxon>Bacteria</taxon>
        <taxon>Pseudomonadati</taxon>
        <taxon>Spirochaetota</taxon>
        <taxon>Spirochaetia</taxon>
        <taxon>Leptospirales</taxon>
        <taxon>Leptospiraceae</taxon>
        <taxon>Leptospira</taxon>
    </lineage>
</organism>
<dbReference type="EC" id="3.1.1.31" evidence="5 7"/>
<comment type="caution">
    <text evidence="9">The sequence shown here is derived from an EMBL/GenBank/DDBJ whole genome shotgun (WGS) entry which is preliminary data.</text>
</comment>
<sequence>MFPIESVAFDSEVDFIQGICGLISKIAKKNIEHSGVFRFVLTGGNTIKKIYETLVNERIDWNRCEFFFGDERYVDKESEELNFNLANDYFFSKIKYDPKKVFKFNTDLDLKNSALDYENQILNTPTFDLVLFGLGDDGHIASLFPGKQSDIEMFGNSVAIVKNAPKKPSNRITLTLERLNEAKTQLIFTQVKGKEKIVNSIMDQTVGYPIAELNPKESLQLFYLR</sequence>
<evidence type="ECO:0000256" key="6">
    <source>
        <dbReference type="ARBA" id="ARBA00020337"/>
    </source>
</evidence>
<accession>A0A7I0HMX9</accession>
<comment type="pathway">
    <text evidence="3 7">Carbohydrate degradation; pentose phosphate pathway; D-ribulose 5-phosphate from D-glucose 6-phosphate (oxidative stage): step 2/3.</text>
</comment>
<dbReference type="GO" id="GO:0006098">
    <property type="term" value="P:pentose-phosphate shunt"/>
    <property type="evidence" value="ECO:0007669"/>
    <property type="project" value="UniProtKB-UniPathway"/>
</dbReference>
<dbReference type="InterPro" id="IPR006148">
    <property type="entry name" value="Glc/Gal-6P_isomerase"/>
</dbReference>
<dbReference type="InterPro" id="IPR037171">
    <property type="entry name" value="NagB/RpiA_transferase-like"/>
</dbReference>
<dbReference type="Pfam" id="PF01182">
    <property type="entry name" value="Glucosamine_iso"/>
    <property type="match status" value="1"/>
</dbReference>
<evidence type="ECO:0000256" key="5">
    <source>
        <dbReference type="ARBA" id="ARBA00013198"/>
    </source>
</evidence>
<dbReference type="Gene3D" id="3.40.50.1360">
    <property type="match status" value="1"/>
</dbReference>
<dbReference type="InterPro" id="IPR039104">
    <property type="entry name" value="6PGL"/>
</dbReference>
<dbReference type="AlphaFoldDB" id="A0A7I0HMX9"/>
<protein>
    <recommendedName>
        <fullName evidence="6 7">6-phosphogluconolactonase</fullName>
        <shortName evidence="7">6PGL</shortName>
        <ecNumber evidence="5 7">3.1.1.31</ecNumber>
    </recommendedName>
</protein>
<dbReference type="PANTHER" id="PTHR11054">
    <property type="entry name" value="6-PHOSPHOGLUCONOLACTONASE"/>
    <property type="match status" value="1"/>
</dbReference>
<dbReference type="GO" id="GO:0017057">
    <property type="term" value="F:6-phosphogluconolactonase activity"/>
    <property type="evidence" value="ECO:0007669"/>
    <property type="project" value="UniProtKB-UniRule"/>
</dbReference>
<evidence type="ECO:0000256" key="7">
    <source>
        <dbReference type="RuleBase" id="RU365095"/>
    </source>
</evidence>
<proteinExistence type="inferred from homology"/>
<dbReference type="Proteomes" id="UP000297641">
    <property type="component" value="Unassembled WGS sequence"/>
</dbReference>
<evidence type="ECO:0000256" key="1">
    <source>
        <dbReference type="ARBA" id="ARBA00000832"/>
    </source>
</evidence>
<evidence type="ECO:0000256" key="3">
    <source>
        <dbReference type="ARBA" id="ARBA00004961"/>
    </source>
</evidence>
<gene>
    <name evidence="7 9" type="primary">pgl</name>
    <name evidence="9" type="ORF">EHQ43_18375</name>
</gene>
<evidence type="ECO:0000313" key="10">
    <source>
        <dbReference type="Proteomes" id="UP000297641"/>
    </source>
</evidence>
<dbReference type="SUPFAM" id="SSF100950">
    <property type="entry name" value="NagB/RpiA/CoA transferase-like"/>
    <property type="match status" value="1"/>
</dbReference>
<dbReference type="UniPathway" id="UPA00115">
    <property type="reaction ID" value="UER00409"/>
</dbReference>
<dbReference type="NCBIfam" id="TIGR01198">
    <property type="entry name" value="pgl"/>
    <property type="match status" value="1"/>
</dbReference>
<dbReference type="GO" id="GO:0005975">
    <property type="term" value="P:carbohydrate metabolic process"/>
    <property type="evidence" value="ECO:0007669"/>
    <property type="project" value="UniProtKB-UniRule"/>
</dbReference>
<name>A0A7I0HMX9_9LEPT</name>
<reference evidence="9 10" key="1">
    <citation type="journal article" date="2019" name="PLoS Negl. Trop. Dis.">
        <title>Revisiting the worldwide diversity of Leptospira species in the environment.</title>
        <authorList>
            <person name="Vincent A.T."/>
            <person name="Schiettekatte O."/>
            <person name="Bourhy P."/>
            <person name="Veyrier F.J."/>
            <person name="Picardeau M."/>
        </authorList>
    </citation>
    <scope>NUCLEOTIDE SEQUENCE [LARGE SCALE GENOMIC DNA]</scope>
    <source>
        <strain evidence="9 10">201800273</strain>
    </source>
</reference>
<evidence type="ECO:0000256" key="4">
    <source>
        <dbReference type="ARBA" id="ARBA00010662"/>
    </source>
</evidence>
<evidence type="ECO:0000259" key="8">
    <source>
        <dbReference type="Pfam" id="PF01182"/>
    </source>
</evidence>
<comment type="function">
    <text evidence="2 7">Hydrolysis of 6-phosphogluconolactone to 6-phosphogluconate.</text>
</comment>
<dbReference type="RefSeq" id="WP_135771974.1">
    <property type="nucleotide sequence ID" value="NZ_RQFT01000015.1"/>
</dbReference>
<evidence type="ECO:0000256" key="2">
    <source>
        <dbReference type="ARBA" id="ARBA00002681"/>
    </source>
</evidence>
<keyword evidence="7 9" id="KW-0378">Hydrolase</keyword>
<dbReference type="CDD" id="cd01400">
    <property type="entry name" value="6PGL"/>
    <property type="match status" value="1"/>
</dbReference>
<evidence type="ECO:0000313" key="9">
    <source>
        <dbReference type="EMBL" id="TGL02325.1"/>
    </source>
</evidence>
<comment type="catalytic activity">
    <reaction evidence="1 7">
        <text>6-phospho-D-glucono-1,5-lactone + H2O = 6-phospho-D-gluconate + H(+)</text>
        <dbReference type="Rhea" id="RHEA:12556"/>
        <dbReference type="ChEBI" id="CHEBI:15377"/>
        <dbReference type="ChEBI" id="CHEBI:15378"/>
        <dbReference type="ChEBI" id="CHEBI:57955"/>
        <dbReference type="ChEBI" id="CHEBI:58759"/>
        <dbReference type="EC" id="3.1.1.31"/>
    </reaction>
</comment>
<comment type="similarity">
    <text evidence="4 7">Belongs to the glucosamine/galactosamine-6-phosphate isomerase family. 6-phosphogluconolactonase subfamily.</text>
</comment>
<dbReference type="InterPro" id="IPR005900">
    <property type="entry name" value="6-phosphogluconolactonase_DevB"/>
</dbReference>
<feature type="domain" description="Glucosamine/galactosamine-6-phosphate isomerase" evidence="8">
    <location>
        <begin position="13"/>
        <end position="217"/>
    </location>
</feature>